<reference evidence="1" key="2">
    <citation type="submission" date="2019-06" db="EMBL/GenBank/DDBJ databases">
        <title>Genomics analysis of Aphanomyces spp. identifies a new class of oomycete effector associated with host adaptation.</title>
        <authorList>
            <person name="Gaulin E."/>
        </authorList>
    </citation>
    <scope>NUCLEOTIDE SEQUENCE</scope>
    <source>
        <strain evidence="1">CBS 578.67</strain>
    </source>
</reference>
<protein>
    <submittedName>
        <fullName evidence="2">Aste57867_25527 protein</fullName>
    </submittedName>
</protein>
<sequence>MSRAEKDKVLRERAQEYRQMKKAHVAYLRAKVVDLTRVLATKTQPLPWQDVADALAEDGTVARLTNKELKRQVRLGEELLLRLQTWASAHEVTSLTPRYTDWRQHSILCESGEARIQTFAWLTERMLQNANMALAHHDQFGSTKASLIESDDDNGLAFVVRRSSIVVHATLAECTHTNRKIFFQNPDPANVALEKENLQRAFGGDLLYQHKSASGIACLYRLFESPKRSVLVSSTVHHDAALPMPLCDILPWLSWIVMDRIDATTTRVTKLMVVTLRPMATAAEYTKWFGMNVDALNEVEQFDAFKHLSTETYEASHWYCERLFYETLATVQAQPRKQNIAVAQCE</sequence>
<dbReference type="EMBL" id="CAADRA010007570">
    <property type="protein sequence ID" value="VFU02150.1"/>
    <property type="molecule type" value="Genomic_DNA"/>
</dbReference>
<gene>
    <name evidence="2" type="primary">Aste57867_25527</name>
    <name evidence="1" type="ORF">As57867_025448</name>
    <name evidence="2" type="ORF">ASTE57867_25527</name>
</gene>
<name>A0A485LU12_9STRA</name>
<accession>A0A485LU12</accession>
<dbReference type="OrthoDB" id="10311835at2759"/>
<proteinExistence type="predicted"/>
<dbReference type="Proteomes" id="UP000332933">
    <property type="component" value="Unassembled WGS sequence"/>
</dbReference>
<evidence type="ECO:0000313" key="3">
    <source>
        <dbReference type="Proteomes" id="UP000332933"/>
    </source>
</evidence>
<keyword evidence="3" id="KW-1185">Reference proteome</keyword>
<dbReference type="EMBL" id="VJMH01007544">
    <property type="protein sequence ID" value="KAF0682344.1"/>
    <property type="molecule type" value="Genomic_DNA"/>
</dbReference>
<dbReference type="AlphaFoldDB" id="A0A485LU12"/>
<organism evidence="2 3">
    <name type="scientific">Aphanomyces stellatus</name>
    <dbReference type="NCBI Taxonomy" id="120398"/>
    <lineage>
        <taxon>Eukaryota</taxon>
        <taxon>Sar</taxon>
        <taxon>Stramenopiles</taxon>
        <taxon>Oomycota</taxon>
        <taxon>Saprolegniomycetes</taxon>
        <taxon>Saprolegniales</taxon>
        <taxon>Verrucalvaceae</taxon>
        <taxon>Aphanomyces</taxon>
    </lineage>
</organism>
<evidence type="ECO:0000313" key="1">
    <source>
        <dbReference type="EMBL" id="KAF0682344.1"/>
    </source>
</evidence>
<evidence type="ECO:0000313" key="2">
    <source>
        <dbReference type="EMBL" id="VFU02150.1"/>
    </source>
</evidence>
<reference evidence="2 3" key="1">
    <citation type="submission" date="2019-03" db="EMBL/GenBank/DDBJ databases">
        <authorList>
            <person name="Gaulin E."/>
            <person name="Dumas B."/>
        </authorList>
    </citation>
    <scope>NUCLEOTIDE SEQUENCE [LARGE SCALE GENOMIC DNA]</scope>
    <source>
        <strain evidence="2">CBS 568.67</strain>
    </source>
</reference>